<evidence type="ECO:0000313" key="1">
    <source>
        <dbReference type="EMBL" id="KAH7905181.1"/>
    </source>
</evidence>
<dbReference type="Proteomes" id="UP000790377">
    <property type="component" value="Unassembled WGS sequence"/>
</dbReference>
<reference evidence="1" key="1">
    <citation type="journal article" date="2021" name="New Phytol.">
        <title>Evolutionary innovations through gain and loss of genes in the ectomycorrhizal Boletales.</title>
        <authorList>
            <person name="Wu G."/>
            <person name="Miyauchi S."/>
            <person name="Morin E."/>
            <person name="Kuo A."/>
            <person name="Drula E."/>
            <person name="Varga T."/>
            <person name="Kohler A."/>
            <person name="Feng B."/>
            <person name="Cao Y."/>
            <person name="Lipzen A."/>
            <person name="Daum C."/>
            <person name="Hundley H."/>
            <person name="Pangilinan J."/>
            <person name="Johnson J."/>
            <person name="Barry K."/>
            <person name="LaButti K."/>
            <person name="Ng V."/>
            <person name="Ahrendt S."/>
            <person name="Min B."/>
            <person name="Choi I.G."/>
            <person name="Park H."/>
            <person name="Plett J.M."/>
            <person name="Magnuson J."/>
            <person name="Spatafora J.W."/>
            <person name="Nagy L.G."/>
            <person name="Henrissat B."/>
            <person name="Grigoriev I.V."/>
            <person name="Yang Z.L."/>
            <person name="Xu J."/>
            <person name="Martin F.M."/>
        </authorList>
    </citation>
    <scope>NUCLEOTIDE SEQUENCE</scope>
    <source>
        <strain evidence="1">ATCC 28755</strain>
    </source>
</reference>
<protein>
    <submittedName>
        <fullName evidence="1">Uncharacterized protein</fullName>
    </submittedName>
</protein>
<comment type="caution">
    <text evidence="1">The sequence shown here is derived from an EMBL/GenBank/DDBJ whole genome shotgun (WGS) entry which is preliminary data.</text>
</comment>
<proteinExistence type="predicted"/>
<name>A0ACB7ZVL9_9AGAM</name>
<sequence>MSPGAKANIVRAKTSEMLQAETEEVKKEVKEIYSRMQKGKKNKKNTNMELELDPFTRSNNIAECAATFETIFEHLEKLTGWKFSVLMGGPDPLDEDKIVAGSFHYGRTSAEVDFADAFTGFESTMTAYQKFLVRVYEDAALTDSNGSTSQRADNNQLDSNAASTTSSTASEQHVENDHESDSDRSDEDQSDDDDENEVGGKMRTLVGSSVSTATGLEAYKIVATQNAPTVATHIHNRHTVATSSSGYVPLPNVATPADTSNSAPPTSTPTAPAFDPNNPNSISSNGIGFFPEMTNEIDWNALSAPITPSRNITDTLYAPFTQEELDRLNQINVPMALDPNDPGLSNNFAPWPANFDGLFGNMSATSSHASADPTDAFWASLNNPQPQDSSSDCCPADPVLPMPSSFSSTSVPTPLAERSADSLVQPEEAEATNIRVPVVSQDLVSEGASVKEDSGSGRGKRKTCPSRRFERDNAIGHPGKENIPPVQMQAPTQEKKTSKKGSKRQAATSGKGSEKKKRKTSA</sequence>
<accession>A0ACB7ZVL9</accession>
<organism evidence="1 2">
    <name type="scientific">Hygrophoropsis aurantiaca</name>
    <dbReference type="NCBI Taxonomy" id="72124"/>
    <lineage>
        <taxon>Eukaryota</taxon>
        <taxon>Fungi</taxon>
        <taxon>Dikarya</taxon>
        <taxon>Basidiomycota</taxon>
        <taxon>Agaricomycotina</taxon>
        <taxon>Agaricomycetes</taxon>
        <taxon>Agaricomycetidae</taxon>
        <taxon>Boletales</taxon>
        <taxon>Coniophorineae</taxon>
        <taxon>Hygrophoropsidaceae</taxon>
        <taxon>Hygrophoropsis</taxon>
    </lineage>
</organism>
<keyword evidence="2" id="KW-1185">Reference proteome</keyword>
<gene>
    <name evidence="1" type="ORF">BJ138DRAFT_1118705</name>
</gene>
<dbReference type="EMBL" id="MU268252">
    <property type="protein sequence ID" value="KAH7905181.1"/>
    <property type="molecule type" value="Genomic_DNA"/>
</dbReference>
<evidence type="ECO:0000313" key="2">
    <source>
        <dbReference type="Proteomes" id="UP000790377"/>
    </source>
</evidence>